<accession>A0A0N5ARW2</accession>
<evidence type="ECO:0000313" key="1">
    <source>
        <dbReference type="Proteomes" id="UP000046393"/>
    </source>
</evidence>
<reference evidence="2" key="1">
    <citation type="submission" date="2017-02" db="UniProtKB">
        <authorList>
            <consortium name="WormBaseParasite"/>
        </authorList>
    </citation>
    <scope>IDENTIFICATION</scope>
</reference>
<sequence>LLNQPIFSQDIFRCLVIKTVIFRKDIFTAGSIQDRNQYTDRRSHYDDIKDTFESLKVANSNERSGQSMENLRKECIGHFVQLKQVQDRLLALDCIKDIIDTITFSETDRFYMVQYEYFLNWYYFELWNYSSRTERRRGFTDAKNKYMDIFILIEDWNVYDKLRSFELWSQLCYEFAEYTDPDSLEIADQILKKSTDELELDKEEAKSLTFSNLFEEANLKRKFRMISDEINNINLNLIRCRAALNPLVTQ</sequence>
<proteinExistence type="predicted"/>
<dbReference type="WBParaSite" id="SMUV_0000750601-mRNA-1">
    <property type="protein sequence ID" value="SMUV_0000750601-mRNA-1"/>
    <property type="gene ID" value="SMUV_0000750601"/>
</dbReference>
<protein>
    <submittedName>
        <fullName evidence="2">Ras-GEF domain-containing protein</fullName>
    </submittedName>
</protein>
<dbReference type="Proteomes" id="UP000046393">
    <property type="component" value="Unplaced"/>
</dbReference>
<keyword evidence="1" id="KW-1185">Reference proteome</keyword>
<name>A0A0N5ARW2_9BILA</name>
<organism evidence="1 2">
    <name type="scientific">Syphacia muris</name>
    <dbReference type="NCBI Taxonomy" id="451379"/>
    <lineage>
        <taxon>Eukaryota</taxon>
        <taxon>Metazoa</taxon>
        <taxon>Ecdysozoa</taxon>
        <taxon>Nematoda</taxon>
        <taxon>Chromadorea</taxon>
        <taxon>Rhabditida</taxon>
        <taxon>Spirurina</taxon>
        <taxon>Oxyuridomorpha</taxon>
        <taxon>Oxyuroidea</taxon>
        <taxon>Oxyuridae</taxon>
        <taxon>Syphacia</taxon>
    </lineage>
</organism>
<evidence type="ECO:0000313" key="2">
    <source>
        <dbReference type="WBParaSite" id="SMUV_0000750601-mRNA-1"/>
    </source>
</evidence>
<dbReference type="AlphaFoldDB" id="A0A0N5ARW2"/>